<dbReference type="Gene3D" id="3.40.190.10">
    <property type="entry name" value="Periplasmic binding protein-like II"/>
    <property type="match status" value="1"/>
</dbReference>
<reference evidence="1 2" key="1">
    <citation type="submission" date="2020-05" db="EMBL/GenBank/DDBJ databases">
        <title>Complete closed genome sequence of Defluviicoccus vanus.</title>
        <authorList>
            <person name="Bessarab I."/>
            <person name="Arumugam K."/>
            <person name="Maszenan A.M."/>
            <person name="Seviour R.J."/>
            <person name="Williams R.B."/>
        </authorList>
    </citation>
    <scope>NUCLEOTIDE SEQUENCE [LARGE SCALE GENOMIC DNA]</scope>
    <source>
        <strain evidence="1 2">Ben 114</strain>
    </source>
</reference>
<name>A0A7H1N2T4_9PROT</name>
<accession>A0A7H1N2T4</accession>
<dbReference type="KEGG" id="dvn:HQ394_12595"/>
<protein>
    <submittedName>
        <fullName evidence="1">Uncharacterized protein</fullName>
    </submittedName>
</protein>
<proteinExistence type="predicted"/>
<sequence length="259" mass="27506">MHRAAHRLGLFAIFVLCLLLVACGGGPGEAEVEKDVQVRVAQAFGDGTAHLDTIRRAGSSPMTDDAQGRDRRIVYYNAALTLDRDIDLSSWQSLNLAAVSDILGATEKGITGLKKGGNQKGDTLYVHGTVAYVDDHGHWQPIDVDRKPVAEAPPEGNTGPPAQALQIVDTIRTLFADAGPEVDRRSIITNELSRAYSRIQARLDRLGGVFVIAGGPEAGEYQQVATLIAAAVNNTKAKGQAVSTEGSVENVSLLASRLV</sequence>
<gene>
    <name evidence="1" type="ORF">HQ394_12595</name>
</gene>
<dbReference type="RefSeq" id="WP_190260531.1">
    <property type="nucleotide sequence ID" value="NZ_CP053923.1"/>
</dbReference>
<keyword evidence="2" id="KW-1185">Reference proteome</keyword>
<dbReference type="PROSITE" id="PS51257">
    <property type="entry name" value="PROKAR_LIPOPROTEIN"/>
    <property type="match status" value="1"/>
</dbReference>
<dbReference type="Proteomes" id="UP000516369">
    <property type="component" value="Chromosome"/>
</dbReference>
<evidence type="ECO:0000313" key="1">
    <source>
        <dbReference type="EMBL" id="QNT70020.1"/>
    </source>
</evidence>
<organism evidence="1 2">
    <name type="scientific">Defluviicoccus vanus</name>
    <dbReference type="NCBI Taxonomy" id="111831"/>
    <lineage>
        <taxon>Bacteria</taxon>
        <taxon>Pseudomonadati</taxon>
        <taxon>Pseudomonadota</taxon>
        <taxon>Alphaproteobacteria</taxon>
        <taxon>Rhodospirillales</taxon>
        <taxon>Rhodospirillaceae</taxon>
        <taxon>Defluviicoccus</taxon>
    </lineage>
</organism>
<dbReference type="AlphaFoldDB" id="A0A7H1N2T4"/>
<dbReference type="EMBL" id="CP053923">
    <property type="protein sequence ID" value="QNT70020.1"/>
    <property type="molecule type" value="Genomic_DNA"/>
</dbReference>
<evidence type="ECO:0000313" key="2">
    <source>
        <dbReference type="Proteomes" id="UP000516369"/>
    </source>
</evidence>